<evidence type="ECO:0000313" key="7">
    <source>
        <dbReference type="EMBL" id="MBP3962622.1"/>
    </source>
</evidence>
<evidence type="ECO:0000259" key="5">
    <source>
        <dbReference type="Pfam" id="PF04542"/>
    </source>
</evidence>
<comment type="caution">
    <text evidence="7">The sequence shown here is derived from an EMBL/GenBank/DDBJ whole genome shotgun (WGS) entry which is preliminary data.</text>
</comment>
<keyword evidence="8" id="KW-1185">Reference proteome</keyword>
<dbReference type="Gene3D" id="1.10.10.10">
    <property type="entry name" value="Winged helix-like DNA-binding domain superfamily/Winged helix DNA-binding domain"/>
    <property type="match status" value="1"/>
</dbReference>
<proteinExistence type="inferred from homology"/>
<dbReference type="PANTHER" id="PTHR43133:SF46">
    <property type="entry name" value="RNA POLYMERASE SIGMA-70 FACTOR ECF SUBFAMILY"/>
    <property type="match status" value="1"/>
</dbReference>
<name>A0ABS5CAC0_9BACL</name>
<dbReference type="InterPro" id="IPR007627">
    <property type="entry name" value="RNA_pol_sigma70_r2"/>
</dbReference>
<dbReference type="Proteomes" id="UP000673394">
    <property type="component" value="Unassembled WGS sequence"/>
</dbReference>
<dbReference type="EMBL" id="JAGKSP010000002">
    <property type="protein sequence ID" value="MBP3962622.1"/>
    <property type="molecule type" value="Genomic_DNA"/>
</dbReference>
<evidence type="ECO:0000256" key="1">
    <source>
        <dbReference type="ARBA" id="ARBA00010641"/>
    </source>
</evidence>
<evidence type="ECO:0000256" key="2">
    <source>
        <dbReference type="ARBA" id="ARBA00023015"/>
    </source>
</evidence>
<feature type="domain" description="RNA polymerase sigma factor 70 region 4 type 2" evidence="6">
    <location>
        <begin position="120"/>
        <end position="171"/>
    </location>
</feature>
<evidence type="ECO:0000256" key="4">
    <source>
        <dbReference type="ARBA" id="ARBA00023163"/>
    </source>
</evidence>
<dbReference type="SUPFAM" id="SSF88659">
    <property type="entry name" value="Sigma3 and sigma4 domains of RNA polymerase sigma factors"/>
    <property type="match status" value="1"/>
</dbReference>
<evidence type="ECO:0000313" key="8">
    <source>
        <dbReference type="Proteomes" id="UP000673394"/>
    </source>
</evidence>
<dbReference type="CDD" id="cd06171">
    <property type="entry name" value="Sigma70_r4"/>
    <property type="match status" value="1"/>
</dbReference>
<evidence type="ECO:0000259" key="6">
    <source>
        <dbReference type="Pfam" id="PF08281"/>
    </source>
</evidence>
<dbReference type="Pfam" id="PF04542">
    <property type="entry name" value="Sigma70_r2"/>
    <property type="match status" value="1"/>
</dbReference>
<sequence>MQFDYLKHVTGGLDRHAVLNELMAAYGKDVWNFAFFYTRSRELADDISQDVFVKVFQQLYEFRGQSSIKTWLLAITRNTARDVLRSAWIRRVTFFGGLVRPQEQTSPSAERESFDKLMTEEIWAVVLKLPQKLREVLLMNSHYGLSMQEMADMLHVSVGTVKSRLHRARAAVNRSLTQEAKWTGEEEWT</sequence>
<dbReference type="InterPro" id="IPR039425">
    <property type="entry name" value="RNA_pol_sigma-70-like"/>
</dbReference>
<dbReference type="InterPro" id="IPR013325">
    <property type="entry name" value="RNA_pol_sigma_r2"/>
</dbReference>
<gene>
    <name evidence="7" type="ORF">I8J30_07890</name>
</gene>
<feature type="domain" description="RNA polymerase sigma-70 region 2" evidence="5">
    <location>
        <begin position="22"/>
        <end position="88"/>
    </location>
</feature>
<dbReference type="InterPro" id="IPR014284">
    <property type="entry name" value="RNA_pol_sigma-70_dom"/>
</dbReference>
<protein>
    <submittedName>
        <fullName evidence="7">Sigma-70 family RNA polymerase sigma factor</fullName>
    </submittedName>
</protein>
<dbReference type="InterPro" id="IPR013249">
    <property type="entry name" value="RNA_pol_sigma70_r4_t2"/>
</dbReference>
<keyword evidence="4" id="KW-0804">Transcription</keyword>
<accession>A0ABS5CAC0</accession>
<evidence type="ECO:0000256" key="3">
    <source>
        <dbReference type="ARBA" id="ARBA00023082"/>
    </source>
</evidence>
<dbReference type="Gene3D" id="1.10.1740.10">
    <property type="match status" value="1"/>
</dbReference>
<reference evidence="7 8" key="1">
    <citation type="submission" date="2021-04" db="EMBL/GenBank/DDBJ databases">
        <title>Paenibacillus sp. DLE-14 whole genome sequence.</title>
        <authorList>
            <person name="Ham Y.J."/>
        </authorList>
    </citation>
    <scope>NUCLEOTIDE SEQUENCE [LARGE SCALE GENOMIC DNA]</scope>
    <source>
        <strain evidence="7 8">DLE-14</strain>
    </source>
</reference>
<comment type="similarity">
    <text evidence="1">Belongs to the sigma-70 factor family. ECF subfamily.</text>
</comment>
<organism evidence="7 8">
    <name type="scientific">Paenibacillus lignilyticus</name>
    <dbReference type="NCBI Taxonomy" id="1172615"/>
    <lineage>
        <taxon>Bacteria</taxon>
        <taxon>Bacillati</taxon>
        <taxon>Bacillota</taxon>
        <taxon>Bacilli</taxon>
        <taxon>Bacillales</taxon>
        <taxon>Paenibacillaceae</taxon>
        <taxon>Paenibacillus</taxon>
    </lineage>
</organism>
<keyword evidence="3" id="KW-0731">Sigma factor</keyword>
<dbReference type="NCBIfam" id="TIGR02937">
    <property type="entry name" value="sigma70-ECF"/>
    <property type="match status" value="1"/>
</dbReference>
<dbReference type="SUPFAM" id="SSF88946">
    <property type="entry name" value="Sigma2 domain of RNA polymerase sigma factors"/>
    <property type="match status" value="1"/>
</dbReference>
<dbReference type="PANTHER" id="PTHR43133">
    <property type="entry name" value="RNA POLYMERASE ECF-TYPE SIGMA FACTO"/>
    <property type="match status" value="1"/>
</dbReference>
<dbReference type="Pfam" id="PF08281">
    <property type="entry name" value="Sigma70_r4_2"/>
    <property type="match status" value="1"/>
</dbReference>
<dbReference type="InterPro" id="IPR036388">
    <property type="entry name" value="WH-like_DNA-bd_sf"/>
</dbReference>
<dbReference type="InterPro" id="IPR013324">
    <property type="entry name" value="RNA_pol_sigma_r3/r4-like"/>
</dbReference>
<keyword evidence="2" id="KW-0805">Transcription regulation</keyword>